<dbReference type="EMBL" id="KB631852">
    <property type="protein sequence ID" value="ERL86732.1"/>
    <property type="molecule type" value="Genomic_DNA"/>
</dbReference>
<dbReference type="Pfam" id="PF00135">
    <property type="entry name" value="COesterase"/>
    <property type="match status" value="1"/>
</dbReference>
<evidence type="ECO:0000259" key="3">
    <source>
        <dbReference type="Pfam" id="PF00135"/>
    </source>
</evidence>
<dbReference type="SUPFAM" id="SSF53474">
    <property type="entry name" value="alpha/beta-Hydrolases"/>
    <property type="match status" value="1"/>
</dbReference>
<dbReference type="Gene3D" id="3.40.50.1820">
    <property type="entry name" value="alpha/beta hydrolase"/>
    <property type="match status" value="1"/>
</dbReference>
<dbReference type="Proteomes" id="UP000030742">
    <property type="component" value="Unassembled WGS sequence"/>
</dbReference>
<dbReference type="STRING" id="77166.U4U0X3"/>
<name>U4U0X3_DENPD</name>
<protein>
    <recommendedName>
        <fullName evidence="3">Carboxylesterase type B domain-containing protein</fullName>
    </recommendedName>
</protein>
<feature type="domain" description="Carboxylesterase type B" evidence="3">
    <location>
        <begin position="32"/>
        <end position="143"/>
    </location>
</feature>
<proteinExistence type="inferred from homology"/>
<dbReference type="PANTHER" id="PTHR43903">
    <property type="entry name" value="NEUROLIGIN"/>
    <property type="match status" value="1"/>
</dbReference>
<accession>U4U0X3</accession>
<evidence type="ECO:0000256" key="2">
    <source>
        <dbReference type="ARBA" id="ARBA00023180"/>
    </source>
</evidence>
<keyword evidence="2" id="KW-0325">Glycoprotein</keyword>
<reference evidence="4 5" key="1">
    <citation type="journal article" date="2013" name="Genome Biol.">
        <title>Draft genome of the mountain pine beetle, Dendroctonus ponderosae Hopkins, a major forest pest.</title>
        <authorList>
            <person name="Keeling C.I."/>
            <person name="Yuen M.M."/>
            <person name="Liao N.Y."/>
            <person name="Docking T.R."/>
            <person name="Chan S.K."/>
            <person name="Taylor G.A."/>
            <person name="Palmquist D.L."/>
            <person name="Jackman S.D."/>
            <person name="Nguyen A."/>
            <person name="Li M."/>
            <person name="Henderson H."/>
            <person name="Janes J.K."/>
            <person name="Zhao Y."/>
            <person name="Pandoh P."/>
            <person name="Moore R."/>
            <person name="Sperling F.A."/>
            <person name="Huber D.P."/>
            <person name="Birol I."/>
            <person name="Jones S.J."/>
            <person name="Bohlmann J."/>
        </authorList>
    </citation>
    <scope>NUCLEOTIDE SEQUENCE</scope>
</reference>
<evidence type="ECO:0000313" key="5">
    <source>
        <dbReference type="Proteomes" id="UP000030742"/>
    </source>
</evidence>
<evidence type="ECO:0000256" key="1">
    <source>
        <dbReference type="ARBA" id="ARBA00005964"/>
    </source>
</evidence>
<evidence type="ECO:0000313" key="4">
    <source>
        <dbReference type="EMBL" id="ERL86732.1"/>
    </source>
</evidence>
<feature type="non-terminal residue" evidence="4">
    <location>
        <position position="149"/>
    </location>
</feature>
<dbReference type="OrthoDB" id="3200163at2759"/>
<dbReference type="InterPro" id="IPR029058">
    <property type="entry name" value="AB_hydrolase_fold"/>
</dbReference>
<organism evidence="4 5">
    <name type="scientific">Dendroctonus ponderosae</name>
    <name type="common">Mountain pine beetle</name>
    <dbReference type="NCBI Taxonomy" id="77166"/>
    <lineage>
        <taxon>Eukaryota</taxon>
        <taxon>Metazoa</taxon>
        <taxon>Ecdysozoa</taxon>
        <taxon>Arthropoda</taxon>
        <taxon>Hexapoda</taxon>
        <taxon>Insecta</taxon>
        <taxon>Pterygota</taxon>
        <taxon>Neoptera</taxon>
        <taxon>Endopterygota</taxon>
        <taxon>Coleoptera</taxon>
        <taxon>Polyphaga</taxon>
        <taxon>Cucujiformia</taxon>
        <taxon>Curculionidae</taxon>
        <taxon>Scolytinae</taxon>
        <taxon>Dendroctonus</taxon>
    </lineage>
</organism>
<dbReference type="AlphaFoldDB" id="U4U0X3"/>
<comment type="similarity">
    <text evidence="1">Belongs to the type-B carboxylesterase/lipase family.</text>
</comment>
<gene>
    <name evidence="4" type="ORF">D910_04138</name>
</gene>
<dbReference type="InterPro" id="IPR002018">
    <property type="entry name" value="CarbesteraseB"/>
</dbReference>
<sequence length="149" mass="16122">MLSSSFVCLQLSRSLTILHLTANSYRSFAESQTNSRTYPVIVFLHGESFEWNSGNPYDGSVLAAYGQVIVVTLNFRLGILGFLKVEAAETTSQSNFGLVDQVAALIWIKDNIDAFGGDTSKITLMGHGTGAVFASLLTISPMAMYGENK</sequence>
<dbReference type="InterPro" id="IPR051093">
    <property type="entry name" value="Neuroligin/BSAL"/>
</dbReference>